<evidence type="ECO:0000256" key="4">
    <source>
        <dbReference type="ARBA" id="ARBA00006171"/>
    </source>
</evidence>
<dbReference type="SUPFAM" id="SSF56784">
    <property type="entry name" value="HAD-like"/>
    <property type="match status" value="1"/>
</dbReference>
<feature type="active site" description="Nucleophile" evidence="10">
    <location>
        <position position="14"/>
    </location>
</feature>
<feature type="binding site" evidence="10">
    <location>
        <position position="14"/>
    </location>
    <ligand>
        <name>Mg(2+)</name>
        <dbReference type="ChEBI" id="CHEBI:18420"/>
    </ligand>
</feature>
<evidence type="ECO:0000256" key="8">
    <source>
        <dbReference type="ARBA" id="ARBA00022842"/>
    </source>
</evidence>
<proteinExistence type="inferred from homology"/>
<dbReference type="CDD" id="cd16417">
    <property type="entry name" value="HAD_PGPase"/>
    <property type="match status" value="1"/>
</dbReference>
<dbReference type="EC" id="3.1.3.18" evidence="5 10"/>
<dbReference type="RefSeq" id="WP_390327349.1">
    <property type="nucleotide sequence ID" value="NZ_JBHRTP010000016.1"/>
</dbReference>
<organism evidence="11 12">
    <name type="scientific">Undibacterium arcticum</name>
    <dbReference type="NCBI Taxonomy" id="1762892"/>
    <lineage>
        <taxon>Bacteria</taxon>
        <taxon>Pseudomonadati</taxon>
        <taxon>Pseudomonadota</taxon>
        <taxon>Betaproteobacteria</taxon>
        <taxon>Burkholderiales</taxon>
        <taxon>Oxalobacteraceae</taxon>
        <taxon>Undibacterium</taxon>
    </lineage>
</organism>
<dbReference type="InterPro" id="IPR023214">
    <property type="entry name" value="HAD_sf"/>
</dbReference>
<dbReference type="NCBIfam" id="TIGR01449">
    <property type="entry name" value="PGP_bact"/>
    <property type="match status" value="1"/>
</dbReference>
<keyword evidence="9 10" id="KW-0119">Carbohydrate metabolism</keyword>
<evidence type="ECO:0000313" key="11">
    <source>
        <dbReference type="EMBL" id="MFC3107490.1"/>
    </source>
</evidence>
<protein>
    <recommendedName>
        <fullName evidence="5 10">Phosphoglycolate phosphatase</fullName>
        <shortName evidence="10">PGP</shortName>
        <shortName evidence="10">PGPase</shortName>
        <ecNumber evidence="5 10">3.1.3.18</ecNumber>
    </recommendedName>
</protein>
<keyword evidence="7 10" id="KW-0378">Hydrolase</keyword>
<dbReference type="PANTHER" id="PTHR43434">
    <property type="entry name" value="PHOSPHOGLYCOLATE PHOSPHATASE"/>
    <property type="match status" value="1"/>
</dbReference>
<comment type="function">
    <text evidence="10">Specifically catalyzes the dephosphorylation of 2-phosphoglycolate. Is involved in the dissimilation of the intracellular 2-phosphoglycolate formed during the DNA repair of 3'-phosphoglycolate ends, a major class of DNA lesions induced by oxidative stress.</text>
</comment>
<feature type="binding site" evidence="10">
    <location>
        <position position="175"/>
    </location>
    <ligand>
        <name>Mg(2+)</name>
        <dbReference type="ChEBI" id="CHEBI:18420"/>
    </ligand>
</feature>
<gene>
    <name evidence="11" type="primary">gph</name>
    <name evidence="11" type="ORF">ACFOFO_05880</name>
</gene>
<feature type="binding site" evidence="10">
    <location>
        <position position="16"/>
    </location>
    <ligand>
        <name>Mg(2+)</name>
        <dbReference type="ChEBI" id="CHEBI:18420"/>
    </ligand>
</feature>
<keyword evidence="6 10" id="KW-0479">Metal-binding</keyword>
<dbReference type="SFLD" id="SFLDG01129">
    <property type="entry name" value="C1.5:_HAD__Beta-PGM__Phosphata"/>
    <property type="match status" value="1"/>
</dbReference>
<dbReference type="InterPro" id="IPR023198">
    <property type="entry name" value="PGP-like_dom2"/>
</dbReference>
<dbReference type="EMBL" id="JBHRTP010000016">
    <property type="protein sequence ID" value="MFC3107490.1"/>
    <property type="molecule type" value="Genomic_DNA"/>
</dbReference>
<dbReference type="InterPro" id="IPR006439">
    <property type="entry name" value="HAD-SF_hydro_IA"/>
</dbReference>
<dbReference type="Gene3D" id="1.10.150.240">
    <property type="entry name" value="Putative phosphatase, domain 2"/>
    <property type="match status" value="1"/>
</dbReference>
<evidence type="ECO:0000256" key="9">
    <source>
        <dbReference type="ARBA" id="ARBA00023277"/>
    </source>
</evidence>
<dbReference type="InterPro" id="IPR036412">
    <property type="entry name" value="HAD-like_sf"/>
</dbReference>
<evidence type="ECO:0000256" key="5">
    <source>
        <dbReference type="ARBA" id="ARBA00013078"/>
    </source>
</evidence>
<sequence length="227" mass="24269">MGSIDTSQRAVLIDLDGTLVDTAPDIVEAASRMLQELGAPPLPVKTVSGFIGNGVPNLVRRVLEASAIKSAVQEHQALTLFYRHYRDTNGRFGQIFSGVRDGLTALQQAGYRLACVTNKPHAFTEPLLALTGLAAYFEVVVAGDSIAQMKPDPEPLLHACRQMQVDPALCVLVGDSEVDVAAARAARMPVYIVRYGYPGPDGYSGMQCDALIESFDELPALLAAPSL</sequence>
<dbReference type="NCBIfam" id="NF009695">
    <property type="entry name" value="PRK13222.1-2"/>
    <property type="match status" value="1"/>
</dbReference>
<evidence type="ECO:0000313" key="12">
    <source>
        <dbReference type="Proteomes" id="UP001595530"/>
    </source>
</evidence>
<keyword evidence="12" id="KW-1185">Reference proteome</keyword>
<comment type="caution">
    <text evidence="11">The sequence shown here is derived from an EMBL/GenBank/DDBJ whole genome shotgun (WGS) entry which is preliminary data.</text>
</comment>
<dbReference type="InterPro" id="IPR037512">
    <property type="entry name" value="PGPase_prok"/>
</dbReference>
<name>A0ABV7F1Q6_9BURK</name>
<comment type="pathway">
    <text evidence="3 10">Organic acid metabolism; glycolate biosynthesis; glycolate from 2-phosphoglycolate: step 1/1.</text>
</comment>
<reference evidence="12" key="1">
    <citation type="journal article" date="2019" name="Int. J. Syst. Evol. Microbiol.">
        <title>The Global Catalogue of Microorganisms (GCM) 10K type strain sequencing project: providing services to taxonomists for standard genome sequencing and annotation.</title>
        <authorList>
            <consortium name="The Broad Institute Genomics Platform"/>
            <consortium name="The Broad Institute Genome Sequencing Center for Infectious Disease"/>
            <person name="Wu L."/>
            <person name="Ma J."/>
        </authorList>
    </citation>
    <scope>NUCLEOTIDE SEQUENCE [LARGE SCALE GENOMIC DNA]</scope>
    <source>
        <strain evidence="12">KCTC 42986</strain>
    </source>
</reference>
<comment type="cofactor">
    <cofactor evidence="2 10">
        <name>Mg(2+)</name>
        <dbReference type="ChEBI" id="CHEBI:18420"/>
    </cofactor>
</comment>
<evidence type="ECO:0000256" key="3">
    <source>
        <dbReference type="ARBA" id="ARBA00004818"/>
    </source>
</evidence>
<dbReference type="PRINTS" id="PR00413">
    <property type="entry name" value="HADHALOGNASE"/>
</dbReference>
<evidence type="ECO:0000256" key="10">
    <source>
        <dbReference type="HAMAP-Rule" id="MF_00495"/>
    </source>
</evidence>
<keyword evidence="8 10" id="KW-0460">Magnesium</keyword>
<dbReference type="GO" id="GO:0008967">
    <property type="term" value="F:phosphoglycolate phosphatase activity"/>
    <property type="evidence" value="ECO:0007669"/>
    <property type="project" value="UniProtKB-EC"/>
</dbReference>
<evidence type="ECO:0000256" key="7">
    <source>
        <dbReference type="ARBA" id="ARBA00022801"/>
    </source>
</evidence>
<dbReference type="Pfam" id="PF00702">
    <property type="entry name" value="Hydrolase"/>
    <property type="match status" value="1"/>
</dbReference>
<dbReference type="NCBIfam" id="TIGR01549">
    <property type="entry name" value="HAD-SF-IA-v1"/>
    <property type="match status" value="1"/>
</dbReference>
<accession>A0ABV7F1Q6</accession>
<dbReference type="InterPro" id="IPR050155">
    <property type="entry name" value="HAD-like_hydrolase_sf"/>
</dbReference>
<dbReference type="Proteomes" id="UP001595530">
    <property type="component" value="Unassembled WGS sequence"/>
</dbReference>
<dbReference type="SFLD" id="SFLDG01135">
    <property type="entry name" value="C1.5.6:_HAD__Beta-PGM__Phospha"/>
    <property type="match status" value="1"/>
</dbReference>
<dbReference type="SFLD" id="SFLDS00003">
    <property type="entry name" value="Haloacid_Dehalogenase"/>
    <property type="match status" value="1"/>
</dbReference>
<comment type="similarity">
    <text evidence="4 10">Belongs to the HAD-like hydrolase superfamily. CbbY/CbbZ/Gph/YieH family.</text>
</comment>
<dbReference type="NCBIfam" id="TIGR01509">
    <property type="entry name" value="HAD-SF-IA-v3"/>
    <property type="match status" value="1"/>
</dbReference>
<evidence type="ECO:0000256" key="6">
    <source>
        <dbReference type="ARBA" id="ARBA00022723"/>
    </source>
</evidence>
<dbReference type="HAMAP" id="MF_00495">
    <property type="entry name" value="GPH_hydrolase_bact"/>
    <property type="match status" value="1"/>
</dbReference>
<evidence type="ECO:0000256" key="2">
    <source>
        <dbReference type="ARBA" id="ARBA00001946"/>
    </source>
</evidence>
<evidence type="ECO:0000256" key="1">
    <source>
        <dbReference type="ARBA" id="ARBA00000830"/>
    </source>
</evidence>
<dbReference type="PANTHER" id="PTHR43434:SF1">
    <property type="entry name" value="PHOSPHOGLYCOLATE PHOSPHATASE"/>
    <property type="match status" value="1"/>
</dbReference>
<comment type="catalytic activity">
    <reaction evidence="1 10">
        <text>2-phosphoglycolate + H2O = glycolate + phosphate</text>
        <dbReference type="Rhea" id="RHEA:14369"/>
        <dbReference type="ChEBI" id="CHEBI:15377"/>
        <dbReference type="ChEBI" id="CHEBI:29805"/>
        <dbReference type="ChEBI" id="CHEBI:43474"/>
        <dbReference type="ChEBI" id="CHEBI:58033"/>
        <dbReference type="EC" id="3.1.3.18"/>
    </reaction>
</comment>
<dbReference type="Gene3D" id="3.40.50.1000">
    <property type="entry name" value="HAD superfamily/HAD-like"/>
    <property type="match status" value="1"/>
</dbReference>